<dbReference type="GO" id="GO:0008234">
    <property type="term" value="F:cysteine-type peptidase activity"/>
    <property type="evidence" value="ECO:0007669"/>
    <property type="project" value="UniProtKB-KW"/>
</dbReference>
<dbReference type="Pfam" id="PF00877">
    <property type="entry name" value="NLPC_P60"/>
    <property type="match status" value="1"/>
</dbReference>
<dbReference type="RefSeq" id="WP_099248077.1">
    <property type="nucleotide sequence ID" value="NZ_FXXP01000003.1"/>
</dbReference>
<dbReference type="SUPFAM" id="SSF54001">
    <property type="entry name" value="Cysteine proteinases"/>
    <property type="match status" value="1"/>
</dbReference>
<dbReference type="PANTHER" id="PTHR47359:SF3">
    <property type="entry name" value="NLP_P60 DOMAIN-CONTAINING PROTEIN-RELATED"/>
    <property type="match status" value="1"/>
</dbReference>
<keyword evidence="3 6" id="KW-0378">Hydrolase</keyword>
<comment type="similarity">
    <text evidence="1">Belongs to the peptidase C40 family.</text>
</comment>
<evidence type="ECO:0000256" key="3">
    <source>
        <dbReference type="ARBA" id="ARBA00022801"/>
    </source>
</evidence>
<evidence type="ECO:0000256" key="1">
    <source>
        <dbReference type="ARBA" id="ARBA00007074"/>
    </source>
</evidence>
<dbReference type="Pfam" id="PF18348">
    <property type="entry name" value="SH3_16"/>
    <property type="match status" value="1"/>
</dbReference>
<dbReference type="EC" id="3.4.22.-" evidence="6"/>
<dbReference type="AlphaFoldDB" id="A0A238JG05"/>
<dbReference type="EMBL" id="FXXP01000003">
    <property type="protein sequence ID" value="SMX29620.1"/>
    <property type="molecule type" value="Genomic_DNA"/>
</dbReference>
<sequence>MDRRLTPFNGRVAHVSLRGQVDAEEFVEGEIEQVIDAPFLHDKPQGKRDRQLLWGDQVRVLDAKPDWSFVQSLKDGYVGYMCYSLVPPQTLTHRVTQRSTWAYREPDFKTPAAGVMHFESKVCVTGAQGQWAEISVPETLVRPAQTWFVPAAHLAPIGQYSSDPVGVAEKFLGTPYVWAGNTGFGIDCSGLVQAALLACAIPCPGDSDMQEAELGETLPPNTPAQRGDLFFWRGHVAMAVDADTLIHANAFHMAVAYEPINKAIARIQAQGDGPVTRHARLT</sequence>
<dbReference type="InterPro" id="IPR038765">
    <property type="entry name" value="Papain-like_cys_pep_sf"/>
</dbReference>
<evidence type="ECO:0000256" key="2">
    <source>
        <dbReference type="ARBA" id="ARBA00022670"/>
    </source>
</evidence>
<proteinExistence type="inferred from homology"/>
<dbReference type="PROSITE" id="PS51935">
    <property type="entry name" value="NLPC_P60"/>
    <property type="match status" value="1"/>
</dbReference>
<reference evidence="7" key="1">
    <citation type="submission" date="2017-05" db="EMBL/GenBank/DDBJ databases">
        <authorList>
            <person name="Rodrigo-Torres L."/>
            <person name="Arahal R. D."/>
            <person name="Lucena T."/>
        </authorList>
    </citation>
    <scope>NUCLEOTIDE SEQUENCE [LARGE SCALE GENOMIC DNA]</scope>
    <source>
        <strain evidence="7">CECT 8649</strain>
    </source>
</reference>
<keyword evidence="4" id="KW-0788">Thiol protease</keyword>
<name>A0A238JG05_9RHOB</name>
<evidence type="ECO:0000256" key="4">
    <source>
        <dbReference type="ARBA" id="ARBA00022807"/>
    </source>
</evidence>
<protein>
    <submittedName>
        <fullName evidence="6">Dipeptidyl-peptidase 6</fullName>
        <ecNumber evidence="6">3.4.22.-</ecNumber>
    </submittedName>
</protein>
<accession>A0A238JG05</accession>
<evidence type="ECO:0000313" key="6">
    <source>
        <dbReference type="EMBL" id="SMX29620.1"/>
    </source>
</evidence>
<dbReference type="Gene3D" id="3.90.1720.10">
    <property type="entry name" value="endopeptidase domain like (from Nostoc punctiforme)"/>
    <property type="match status" value="1"/>
</dbReference>
<dbReference type="PANTHER" id="PTHR47359">
    <property type="entry name" value="PEPTIDOGLYCAN DL-ENDOPEPTIDASE CWLO"/>
    <property type="match status" value="1"/>
</dbReference>
<keyword evidence="7" id="KW-1185">Reference proteome</keyword>
<feature type="domain" description="NlpC/P60" evidence="5">
    <location>
        <begin position="158"/>
        <end position="282"/>
    </location>
</feature>
<evidence type="ECO:0000259" key="5">
    <source>
        <dbReference type="PROSITE" id="PS51935"/>
    </source>
</evidence>
<dbReference type="OrthoDB" id="9813368at2"/>
<dbReference type="InterPro" id="IPR051794">
    <property type="entry name" value="PG_Endopeptidase_C40"/>
</dbReference>
<gene>
    <name evidence="6" type="ORF">TRP8649_03757</name>
</gene>
<keyword evidence="2" id="KW-0645">Protease</keyword>
<dbReference type="InterPro" id="IPR041382">
    <property type="entry name" value="SH3_16"/>
</dbReference>
<dbReference type="GO" id="GO:0006508">
    <property type="term" value="P:proteolysis"/>
    <property type="evidence" value="ECO:0007669"/>
    <property type="project" value="UniProtKB-KW"/>
</dbReference>
<dbReference type="InterPro" id="IPR000064">
    <property type="entry name" value="NLP_P60_dom"/>
</dbReference>
<organism evidence="6 7">
    <name type="scientific">Pelagimonas phthalicica</name>
    <dbReference type="NCBI Taxonomy" id="1037362"/>
    <lineage>
        <taxon>Bacteria</taxon>
        <taxon>Pseudomonadati</taxon>
        <taxon>Pseudomonadota</taxon>
        <taxon>Alphaproteobacteria</taxon>
        <taxon>Rhodobacterales</taxon>
        <taxon>Roseobacteraceae</taxon>
        <taxon>Pelagimonas</taxon>
    </lineage>
</organism>
<dbReference type="Proteomes" id="UP000225972">
    <property type="component" value="Unassembled WGS sequence"/>
</dbReference>
<evidence type="ECO:0000313" key="7">
    <source>
        <dbReference type="Proteomes" id="UP000225972"/>
    </source>
</evidence>